<dbReference type="RefSeq" id="WP_062478192.1">
    <property type="nucleotide sequence ID" value="NZ_CP013650.1"/>
</dbReference>
<dbReference type="EC" id="2.7.7.77" evidence="8"/>
<evidence type="ECO:0000313" key="10">
    <source>
        <dbReference type="EMBL" id="ALS97999.1"/>
    </source>
</evidence>
<proteinExistence type="inferred from homology"/>
<dbReference type="InterPro" id="IPR025877">
    <property type="entry name" value="MobA-like_NTP_Trfase"/>
</dbReference>
<comment type="similarity">
    <text evidence="8">Belongs to the MobA family.</text>
</comment>
<evidence type="ECO:0000259" key="9">
    <source>
        <dbReference type="Pfam" id="PF12804"/>
    </source>
</evidence>
<evidence type="ECO:0000256" key="8">
    <source>
        <dbReference type="HAMAP-Rule" id="MF_00316"/>
    </source>
</evidence>
<dbReference type="Gene3D" id="3.90.550.10">
    <property type="entry name" value="Spore Coat Polysaccharide Biosynthesis Protein SpsA, Chain A"/>
    <property type="match status" value="1"/>
</dbReference>
<evidence type="ECO:0000256" key="6">
    <source>
        <dbReference type="ARBA" id="ARBA00023134"/>
    </source>
</evidence>
<feature type="binding site" evidence="8">
    <location>
        <position position="20"/>
    </location>
    <ligand>
        <name>GTP</name>
        <dbReference type="ChEBI" id="CHEBI:37565"/>
    </ligand>
</feature>
<evidence type="ECO:0000256" key="5">
    <source>
        <dbReference type="ARBA" id="ARBA00022842"/>
    </source>
</evidence>
<dbReference type="AlphaFoldDB" id="A0A0U3AV80"/>
<dbReference type="STRING" id="1526571.AT746_06795"/>
<comment type="cofactor">
    <cofactor evidence="8">
        <name>Mg(2+)</name>
        <dbReference type="ChEBI" id="CHEBI:18420"/>
    </cofactor>
</comment>
<dbReference type="SUPFAM" id="SSF53448">
    <property type="entry name" value="Nucleotide-diphospho-sugar transferases"/>
    <property type="match status" value="1"/>
</dbReference>
<keyword evidence="4 8" id="KW-0547">Nucleotide-binding</keyword>
<evidence type="ECO:0000256" key="4">
    <source>
        <dbReference type="ARBA" id="ARBA00022741"/>
    </source>
</evidence>
<dbReference type="InterPro" id="IPR013482">
    <property type="entry name" value="Molybde_CF_guanTrfase"/>
</dbReference>
<dbReference type="PANTHER" id="PTHR19136">
    <property type="entry name" value="MOLYBDENUM COFACTOR GUANYLYLTRANSFERASE"/>
    <property type="match status" value="1"/>
</dbReference>
<name>A0A0U3AV80_9ALTE</name>
<feature type="domain" description="MobA-like NTP transferase" evidence="9">
    <location>
        <begin position="5"/>
        <end position="150"/>
    </location>
</feature>
<dbReference type="KEGG" id="lal:AT746_06795"/>
<feature type="binding site" evidence="8">
    <location>
        <position position="88"/>
    </location>
    <ligand>
        <name>Mg(2+)</name>
        <dbReference type="ChEBI" id="CHEBI:18420"/>
    </ligand>
</feature>
<evidence type="ECO:0000256" key="3">
    <source>
        <dbReference type="ARBA" id="ARBA00022723"/>
    </source>
</evidence>
<reference evidence="10 11" key="1">
    <citation type="submission" date="2015-12" db="EMBL/GenBank/DDBJ databases">
        <title>Complete genome of Lacimicrobium alkaliphilum KCTC 32984.</title>
        <authorList>
            <person name="Kim S.-G."/>
            <person name="Lee Y.-J."/>
        </authorList>
    </citation>
    <scope>NUCLEOTIDE SEQUENCE [LARGE SCALE GENOMIC DNA]</scope>
    <source>
        <strain evidence="10 11">YelD216</strain>
    </source>
</reference>
<dbReference type="Pfam" id="PF12804">
    <property type="entry name" value="NTP_transf_3"/>
    <property type="match status" value="1"/>
</dbReference>
<evidence type="ECO:0000256" key="1">
    <source>
        <dbReference type="ARBA" id="ARBA00022490"/>
    </source>
</evidence>
<keyword evidence="11" id="KW-1185">Reference proteome</keyword>
<evidence type="ECO:0000313" key="11">
    <source>
        <dbReference type="Proteomes" id="UP000068447"/>
    </source>
</evidence>
<dbReference type="Proteomes" id="UP000068447">
    <property type="component" value="Chromosome"/>
</dbReference>
<feature type="binding site" evidence="8">
    <location>
        <begin position="8"/>
        <end position="10"/>
    </location>
    <ligand>
        <name>GTP</name>
        <dbReference type="ChEBI" id="CHEBI:37565"/>
    </ligand>
</feature>
<dbReference type="PANTHER" id="PTHR19136:SF81">
    <property type="entry name" value="MOLYBDENUM COFACTOR GUANYLYLTRANSFERASE"/>
    <property type="match status" value="1"/>
</dbReference>
<keyword evidence="3 8" id="KW-0479">Metal-binding</keyword>
<protein>
    <recommendedName>
        <fullName evidence="8">Molybdenum cofactor guanylyltransferase</fullName>
        <shortName evidence="8">MoCo guanylyltransferase</shortName>
        <ecNumber evidence="8">2.7.7.77</ecNumber>
    </recommendedName>
    <alternativeName>
        <fullName evidence="8">GTP:molybdopterin guanylyltransferase</fullName>
    </alternativeName>
    <alternativeName>
        <fullName evidence="8">Mo-MPT guanylyltransferase</fullName>
    </alternativeName>
    <alternativeName>
        <fullName evidence="8">Molybdopterin guanylyltransferase</fullName>
    </alternativeName>
    <alternativeName>
        <fullName evidence="8">Molybdopterin-guanine dinucleotide synthase</fullName>
        <shortName evidence="8">MGD synthase</shortName>
    </alternativeName>
</protein>
<dbReference type="GO" id="GO:0046872">
    <property type="term" value="F:metal ion binding"/>
    <property type="evidence" value="ECO:0007669"/>
    <property type="project" value="UniProtKB-KW"/>
</dbReference>
<keyword evidence="2 8" id="KW-0808">Transferase</keyword>
<evidence type="ECO:0000256" key="2">
    <source>
        <dbReference type="ARBA" id="ARBA00022679"/>
    </source>
</evidence>
<comment type="function">
    <text evidence="8">Transfers a GMP moiety from GTP to Mo-molybdopterin (Mo-MPT) cofactor (Moco or molybdenum cofactor) to form Mo-molybdopterin guanine dinucleotide (Mo-MGD) cofactor.</text>
</comment>
<evidence type="ECO:0000256" key="7">
    <source>
        <dbReference type="ARBA" id="ARBA00023150"/>
    </source>
</evidence>
<feature type="binding site" evidence="8">
    <location>
        <position position="58"/>
    </location>
    <ligand>
        <name>GTP</name>
        <dbReference type="ChEBI" id="CHEBI:37565"/>
    </ligand>
</feature>
<dbReference type="CDD" id="cd02503">
    <property type="entry name" value="MobA"/>
    <property type="match status" value="1"/>
</dbReference>
<gene>
    <name evidence="8" type="primary">mobA</name>
    <name evidence="10" type="ORF">AT746_06795</name>
</gene>
<feature type="binding site" evidence="8">
    <location>
        <position position="47"/>
    </location>
    <ligand>
        <name>GTP</name>
        <dbReference type="ChEBI" id="CHEBI:37565"/>
    </ligand>
</feature>
<dbReference type="GO" id="GO:0061603">
    <property type="term" value="F:molybdenum cofactor guanylyltransferase activity"/>
    <property type="evidence" value="ECO:0007669"/>
    <property type="project" value="UniProtKB-EC"/>
</dbReference>
<comment type="subunit">
    <text evidence="8">Monomer.</text>
</comment>
<comment type="domain">
    <text evidence="8">The N-terminal domain determines nucleotide recognition and specific binding, while the C-terminal domain determines the specific binding to the target protein.</text>
</comment>
<keyword evidence="7 8" id="KW-0501">Molybdenum cofactor biosynthesis</keyword>
<keyword evidence="5 8" id="KW-0460">Magnesium</keyword>
<feature type="binding site" evidence="8">
    <location>
        <position position="88"/>
    </location>
    <ligand>
        <name>GTP</name>
        <dbReference type="ChEBI" id="CHEBI:37565"/>
    </ligand>
</feature>
<keyword evidence="6 8" id="KW-0342">GTP-binding</keyword>
<dbReference type="GO" id="GO:1902758">
    <property type="term" value="P:bis(molybdopterin guanine dinucleotide)molybdenum biosynthetic process"/>
    <property type="evidence" value="ECO:0007669"/>
    <property type="project" value="TreeGrafter"/>
</dbReference>
<comment type="subcellular location">
    <subcellularLocation>
        <location evidence="8">Cytoplasm</location>
    </subcellularLocation>
</comment>
<dbReference type="GO" id="GO:0005737">
    <property type="term" value="C:cytoplasm"/>
    <property type="evidence" value="ECO:0007669"/>
    <property type="project" value="UniProtKB-SubCell"/>
</dbReference>
<dbReference type="InterPro" id="IPR029044">
    <property type="entry name" value="Nucleotide-diphossugar_trans"/>
</dbReference>
<comment type="catalytic activity">
    <reaction evidence="8">
        <text>Mo-molybdopterin + GTP + H(+) = Mo-molybdopterin guanine dinucleotide + diphosphate</text>
        <dbReference type="Rhea" id="RHEA:34243"/>
        <dbReference type="ChEBI" id="CHEBI:15378"/>
        <dbReference type="ChEBI" id="CHEBI:33019"/>
        <dbReference type="ChEBI" id="CHEBI:37565"/>
        <dbReference type="ChEBI" id="CHEBI:71302"/>
        <dbReference type="ChEBI" id="CHEBI:71310"/>
        <dbReference type="EC" id="2.7.7.77"/>
    </reaction>
</comment>
<dbReference type="OrthoDB" id="9788394at2"/>
<accession>A0A0U3AV80</accession>
<dbReference type="EMBL" id="CP013650">
    <property type="protein sequence ID" value="ALS97999.1"/>
    <property type="molecule type" value="Genomic_DNA"/>
</dbReference>
<organism evidence="10 11">
    <name type="scientific">Lacimicrobium alkaliphilum</name>
    <dbReference type="NCBI Taxonomy" id="1526571"/>
    <lineage>
        <taxon>Bacteria</taxon>
        <taxon>Pseudomonadati</taxon>
        <taxon>Pseudomonadota</taxon>
        <taxon>Gammaproteobacteria</taxon>
        <taxon>Alteromonadales</taxon>
        <taxon>Alteromonadaceae</taxon>
        <taxon>Lacimicrobium</taxon>
    </lineage>
</organism>
<sequence>MKLSAVILAGGQSSRMGVDKARLVLAGQSLLEHCVERIKVSGCDRIRISRNQPGYLQDRFENAGPLGGIEAATHQLPAGELLLVVPVDMPLLGPELLSELINYSHQHQRSCYFNDRFLPACLLLTEELKQDLVRQLSCNGDGSVRGLLKRANAQALPCDKQQQLENVNTPQQWQALLTQTAQQAQMLSVEHQD</sequence>
<keyword evidence="1 8" id="KW-0963">Cytoplasm</keyword>
<dbReference type="GO" id="GO:0005525">
    <property type="term" value="F:GTP binding"/>
    <property type="evidence" value="ECO:0007669"/>
    <property type="project" value="UniProtKB-UniRule"/>
</dbReference>
<dbReference type="HAMAP" id="MF_00316">
    <property type="entry name" value="MobA"/>
    <property type="match status" value="1"/>
</dbReference>